<dbReference type="Gene3D" id="1.20.1250.20">
    <property type="entry name" value="MFS general substrate transporter like domains"/>
    <property type="match status" value="1"/>
</dbReference>
<dbReference type="PANTHER" id="PTHR23501:SF102">
    <property type="entry name" value="DRUG TRANSPORTER, PUTATIVE (AFU_ORTHOLOGUE AFUA_3G08530)-RELATED"/>
    <property type="match status" value="1"/>
</dbReference>
<evidence type="ECO:0000256" key="7">
    <source>
        <dbReference type="SAM" id="MobiDB-lite"/>
    </source>
</evidence>
<dbReference type="CDD" id="cd17502">
    <property type="entry name" value="MFS_Azr1_MDR_like"/>
    <property type="match status" value="1"/>
</dbReference>
<keyword evidence="5 8" id="KW-1133">Transmembrane helix</keyword>
<feature type="transmembrane region" description="Helical" evidence="8">
    <location>
        <begin position="260"/>
        <end position="279"/>
    </location>
</feature>
<evidence type="ECO:0000256" key="1">
    <source>
        <dbReference type="ARBA" id="ARBA00004127"/>
    </source>
</evidence>
<feature type="transmembrane region" description="Helical" evidence="8">
    <location>
        <begin position="291"/>
        <end position="310"/>
    </location>
</feature>
<name>A0A8H7UNU3_9FUNG</name>
<gene>
    <name evidence="10" type="ORF">INT47_005692</name>
</gene>
<dbReference type="InterPro" id="IPR020846">
    <property type="entry name" value="MFS_dom"/>
</dbReference>
<comment type="caution">
    <text evidence="10">The sequence shown here is derived from an EMBL/GenBank/DDBJ whole genome shotgun (WGS) entry which is preliminary data.</text>
</comment>
<feature type="transmembrane region" description="Helical" evidence="8">
    <location>
        <begin position="330"/>
        <end position="351"/>
    </location>
</feature>
<keyword evidence="4 8" id="KW-0812">Transmembrane</keyword>
<feature type="transmembrane region" description="Helical" evidence="8">
    <location>
        <begin position="396"/>
        <end position="415"/>
    </location>
</feature>
<dbReference type="PRINTS" id="PR01036">
    <property type="entry name" value="TCRTETB"/>
</dbReference>
<dbReference type="AlphaFoldDB" id="A0A8H7UNU3"/>
<evidence type="ECO:0000259" key="9">
    <source>
        <dbReference type="PROSITE" id="PS50850"/>
    </source>
</evidence>
<evidence type="ECO:0000256" key="5">
    <source>
        <dbReference type="ARBA" id="ARBA00022989"/>
    </source>
</evidence>
<proteinExistence type="inferred from homology"/>
<dbReference type="GO" id="GO:0005886">
    <property type="term" value="C:plasma membrane"/>
    <property type="evidence" value="ECO:0007669"/>
    <property type="project" value="TreeGrafter"/>
</dbReference>
<dbReference type="InterPro" id="IPR011701">
    <property type="entry name" value="MFS"/>
</dbReference>
<dbReference type="FunFam" id="1.20.1720.10:FF:000013">
    <property type="entry name" value="Related to multidrug resistance proteins"/>
    <property type="match status" value="1"/>
</dbReference>
<dbReference type="Gene3D" id="1.20.1720.10">
    <property type="entry name" value="Multidrug resistance protein D"/>
    <property type="match status" value="1"/>
</dbReference>
<sequence>MDKVEVSINETQEQSGSTTSTIDQQNASSIDPSTPWSEKPDNLKNIIVEDDESPEDEIKRKKKEKTARILTFVGLQIALFLAALDGTIVSTALPSIGSDFNQMSIVSWVATAYILTFDAFQPLFSKFSDIFGRKIILMVGIGLFLFGSVLCGAAKNMIMLIISRAIAGIGAAGIFSMVFIIFSDLVPLEQRGSYQGVVNAVFALSSVFGPLIGGLFTDYVTWRWNFYINLPIGAIALVMLVLFLRLPTPHGKLTEKLKRVDYAGTVIVLAFATLFLLALNFGGQTFPWKSAAVIVPLILSFLLVILLVYVEKHFAKEPLMPPRLFKNRSVVSVLLTNWFFGMTFFSAVYYLPVYFQVVRNDSAMWSGIRLIPMQMVMCVLSTFAGIFISKIGVYKPLIMFGMVMVTLWIGLISLFKEDTPFSQIYGITVIGGAGLGCLFSSCIIALQASVEPKDIAVVTGLGNFSRILGGALGVAISSTVLNSHLTENLPNVLPVELANAVIQSSEFVNHGLPAEYLASTLRVYVEGLQLIWYVFIPMAGLGTISSCFVKHHSVRKPKQNKDEIPEDDATAEVIVIDTPMKDNVVKTEIEIDESKKLETA</sequence>
<evidence type="ECO:0000256" key="3">
    <source>
        <dbReference type="ARBA" id="ARBA00022448"/>
    </source>
</evidence>
<keyword evidence="11" id="KW-1185">Reference proteome</keyword>
<organism evidence="10 11">
    <name type="scientific">Mucor saturninus</name>
    <dbReference type="NCBI Taxonomy" id="64648"/>
    <lineage>
        <taxon>Eukaryota</taxon>
        <taxon>Fungi</taxon>
        <taxon>Fungi incertae sedis</taxon>
        <taxon>Mucoromycota</taxon>
        <taxon>Mucoromycotina</taxon>
        <taxon>Mucoromycetes</taxon>
        <taxon>Mucorales</taxon>
        <taxon>Mucorineae</taxon>
        <taxon>Mucoraceae</taxon>
        <taxon>Mucor</taxon>
    </lineage>
</organism>
<dbReference type="EMBL" id="JAEPRD010000257">
    <property type="protein sequence ID" value="KAG2192966.1"/>
    <property type="molecule type" value="Genomic_DNA"/>
</dbReference>
<feature type="compositionally biased region" description="Low complexity" evidence="7">
    <location>
        <begin position="10"/>
        <end position="21"/>
    </location>
</feature>
<dbReference type="PROSITE" id="PS50850">
    <property type="entry name" value="MFS"/>
    <property type="match status" value="1"/>
</dbReference>
<feature type="transmembrane region" description="Helical" evidence="8">
    <location>
        <begin position="421"/>
        <end position="446"/>
    </location>
</feature>
<feature type="transmembrane region" description="Helical" evidence="8">
    <location>
        <begin position="161"/>
        <end position="182"/>
    </location>
</feature>
<dbReference type="InterPro" id="IPR036259">
    <property type="entry name" value="MFS_trans_sf"/>
</dbReference>
<keyword evidence="6 8" id="KW-0472">Membrane</keyword>
<feature type="transmembrane region" description="Helical" evidence="8">
    <location>
        <begin position="228"/>
        <end position="248"/>
    </location>
</feature>
<dbReference type="GO" id="GO:0012505">
    <property type="term" value="C:endomembrane system"/>
    <property type="evidence" value="ECO:0007669"/>
    <property type="project" value="UniProtKB-SubCell"/>
</dbReference>
<evidence type="ECO:0000256" key="8">
    <source>
        <dbReference type="SAM" id="Phobius"/>
    </source>
</evidence>
<feature type="transmembrane region" description="Helical" evidence="8">
    <location>
        <begin position="135"/>
        <end position="155"/>
    </location>
</feature>
<feature type="transmembrane region" description="Helical" evidence="8">
    <location>
        <begin position="530"/>
        <end position="549"/>
    </location>
</feature>
<dbReference type="PANTHER" id="PTHR23501">
    <property type="entry name" value="MAJOR FACILITATOR SUPERFAMILY"/>
    <property type="match status" value="1"/>
</dbReference>
<dbReference type="SUPFAM" id="SSF103473">
    <property type="entry name" value="MFS general substrate transporter"/>
    <property type="match status" value="1"/>
</dbReference>
<dbReference type="OrthoDB" id="10021397at2759"/>
<dbReference type="GO" id="GO:0022857">
    <property type="term" value="F:transmembrane transporter activity"/>
    <property type="evidence" value="ECO:0007669"/>
    <property type="project" value="InterPro"/>
</dbReference>
<feature type="domain" description="Major facilitator superfamily (MFS) profile" evidence="9">
    <location>
        <begin position="71"/>
        <end position="554"/>
    </location>
</feature>
<keyword evidence="3" id="KW-0813">Transport</keyword>
<comment type="similarity">
    <text evidence="2">Belongs to the major facilitator superfamily.</text>
</comment>
<accession>A0A8H7UNU3</accession>
<feature type="compositionally biased region" description="Polar residues" evidence="7">
    <location>
        <begin position="22"/>
        <end position="36"/>
    </location>
</feature>
<feature type="region of interest" description="Disordered" evidence="7">
    <location>
        <begin position="1"/>
        <end position="46"/>
    </location>
</feature>
<feature type="transmembrane region" description="Helical" evidence="8">
    <location>
        <begin position="371"/>
        <end position="389"/>
    </location>
</feature>
<evidence type="ECO:0000256" key="4">
    <source>
        <dbReference type="ARBA" id="ARBA00022692"/>
    </source>
</evidence>
<feature type="transmembrane region" description="Helical" evidence="8">
    <location>
        <begin position="194"/>
        <end position="216"/>
    </location>
</feature>
<dbReference type="Proteomes" id="UP000603453">
    <property type="component" value="Unassembled WGS sequence"/>
</dbReference>
<evidence type="ECO:0000256" key="6">
    <source>
        <dbReference type="ARBA" id="ARBA00023136"/>
    </source>
</evidence>
<dbReference type="Pfam" id="PF07690">
    <property type="entry name" value="MFS_1"/>
    <property type="match status" value="1"/>
</dbReference>
<protein>
    <recommendedName>
        <fullName evidence="9">Major facilitator superfamily (MFS) profile domain-containing protein</fullName>
    </recommendedName>
</protein>
<evidence type="ECO:0000313" key="10">
    <source>
        <dbReference type="EMBL" id="KAG2192966.1"/>
    </source>
</evidence>
<feature type="transmembrane region" description="Helical" evidence="8">
    <location>
        <begin position="69"/>
        <end position="93"/>
    </location>
</feature>
<evidence type="ECO:0000313" key="11">
    <source>
        <dbReference type="Proteomes" id="UP000603453"/>
    </source>
</evidence>
<comment type="subcellular location">
    <subcellularLocation>
        <location evidence="1">Endomembrane system</location>
        <topology evidence="1">Multi-pass membrane protein</topology>
    </subcellularLocation>
</comment>
<evidence type="ECO:0000256" key="2">
    <source>
        <dbReference type="ARBA" id="ARBA00008335"/>
    </source>
</evidence>
<reference evidence="10" key="1">
    <citation type="submission" date="2020-12" db="EMBL/GenBank/DDBJ databases">
        <title>Metabolic potential, ecology and presence of endohyphal bacteria is reflected in genomic diversity of Mucoromycotina.</title>
        <authorList>
            <person name="Muszewska A."/>
            <person name="Okrasinska A."/>
            <person name="Steczkiewicz K."/>
            <person name="Drgas O."/>
            <person name="Orlowska M."/>
            <person name="Perlinska-Lenart U."/>
            <person name="Aleksandrzak-Piekarczyk T."/>
            <person name="Szatraj K."/>
            <person name="Zielenkiewicz U."/>
            <person name="Pilsyk S."/>
            <person name="Malc E."/>
            <person name="Mieczkowski P."/>
            <person name="Kruszewska J.S."/>
            <person name="Biernat P."/>
            <person name="Pawlowska J."/>
        </authorList>
    </citation>
    <scope>NUCLEOTIDE SEQUENCE</scope>
    <source>
        <strain evidence="10">WA0000017839</strain>
    </source>
</reference>